<evidence type="ECO:0000313" key="3">
    <source>
        <dbReference type="Proteomes" id="UP000000724"/>
    </source>
</evidence>
<dbReference type="AlphaFoldDB" id="B6HG23"/>
<dbReference type="EMBL" id="AM920435">
    <property type="protein sequence ID" value="CAP85664.1"/>
    <property type="molecule type" value="Genomic_DNA"/>
</dbReference>
<reference evidence="2 3" key="1">
    <citation type="journal article" date="2008" name="Nat. Biotechnol.">
        <title>Genome sequencing and analysis of the filamentous fungus Penicillium chrysogenum.</title>
        <authorList>
            <person name="van den Berg M.A."/>
            <person name="Albang R."/>
            <person name="Albermann K."/>
            <person name="Badger J.H."/>
            <person name="Daran J.-M."/>
            <person name="Driessen A.J.M."/>
            <person name="Garcia-Estrada C."/>
            <person name="Fedorova N.D."/>
            <person name="Harris D.M."/>
            <person name="Heijne W.H.M."/>
            <person name="Joardar V.S."/>
            <person name="Kiel J.A.K.W."/>
            <person name="Kovalchuk A."/>
            <person name="Martin J.F."/>
            <person name="Nierman W.C."/>
            <person name="Nijland J.G."/>
            <person name="Pronk J.T."/>
            <person name="Roubos J.A."/>
            <person name="van der Klei I.J."/>
            <person name="van Peij N.N.M.E."/>
            <person name="Veenhuis M."/>
            <person name="von Doehren H."/>
            <person name="Wagner C."/>
            <person name="Wortman J.R."/>
            <person name="Bovenberg R.A.L."/>
        </authorList>
    </citation>
    <scope>NUCLEOTIDE SEQUENCE [LARGE SCALE GENOMIC DNA]</scope>
    <source>
        <strain evidence="3">ATCC 28089 / DSM 1075 / NRRL 1951 / Wisconsin 54-1255</strain>
    </source>
</reference>
<feature type="compositionally biased region" description="Low complexity" evidence="1">
    <location>
        <begin position="44"/>
        <end position="57"/>
    </location>
</feature>
<evidence type="ECO:0000256" key="1">
    <source>
        <dbReference type="SAM" id="MobiDB-lite"/>
    </source>
</evidence>
<accession>B6HG23</accession>
<protein>
    <submittedName>
        <fullName evidence="2">Uncharacterized protein</fullName>
    </submittedName>
</protein>
<name>B6HG23_PENRW</name>
<dbReference type="VEuPathDB" id="FungiDB:PCH_Pc20g03350"/>
<dbReference type="HOGENOM" id="CLU_094670_0_0_1"/>
<proteinExistence type="predicted"/>
<organism evidence="2 3">
    <name type="scientific">Penicillium rubens (strain ATCC 28089 / DSM 1075 / NRRL 1951 / Wisconsin 54-1255)</name>
    <name type="common">Penicillium chrysogenum</name>
    <dbReference type="NCBI Taxonomy" id="500485"/>
    <lineage>
        <taxon>Eukaryota</taxon>
        <taxon>Fungi</taxon>
        <taxon>Dikarya</taxon>
        <taxon>Ascomycota</taxon>
        <taxon>Pezizomycotina</taxon>
        <taxon>Eurotiomycetes</taxon>
        <taxon>Eurotiomycetidae</taxon>
        <taxon>Eurotiales</taxon>
        <taxon>Aspergillaceae</taxon>
        <taxon>Penicillium</taxon>
        <taxon>Penicillium chrysogenum species complex</taxon>
    </lineage>
</organism>
<sequence length="257" mass="28514">MAWSTRNSIIPESSFPWSDGELENWRTEYLKQPETLFMSPSPDPSTTTRTPTARPPSYNYQQQLPSNQLPSAQFPSTPVALGTMLSPTPSSSYLDPSTIKRSISNHSPRSVPTQATATVLSPASLYDVRCPSPWDDLPVSTPIIKETLQSESDEVRTEPSQTKMPCLTRRRTTKRKCVFCSLLKAIMSIRMLNICRLEKPRITELSNANGRTVNMTVCSRAKVCSSGTFRHSISILGLSSVPGTIDSQGNVWSSDWI</sequence>
<keyword evidence="3" id="KW-1185">Reference proteome</keyword>
<dbReference type="Proteomes" id="UP000000724">
    <property type="component" value="Contig Pc00c20"/>
</dbReference>
<evidence type="ECO:0000313" key="2">
    <source>
        <dbReference type="EMBL" id="CAP85664.1"/>
    </source>
</evidence>
<feature type="region of interest" description="Disordered" evidence="1">
    <location>
        <begin position="33"/>
        <end position="58"/>
    </location>
</feature>
<dbReference type="OMA" id="MAWSTRN"/>
<dbReference type="OrthoDB" id="654211at2759"/>
<gene>
    <name evidence="2" type="ORF">Pc20g03350</name>
    <name evidence="2" type="ORF">PCH_Pc20g03350</name>
</gene>